<keyword evidence="1" id="KW-1133">Transmembrane helix</keyword>
<organism evidence="2 3">
    <name type="scientific">Candidatus Marsarchaeota G1 archaeon OSP_D</name>
    <dbReference type="NCBI Taxonomy" id="1978155"/>
    <lineage>
        <taxon>Archaea</taxon>
        <taxon>Candidatus Marsarchaeota</taxon>
        <taxon>Candidatus Marsarchaeota group 1</taxon>
    </lineage>
</organism>
<dbReference type="EMBL" id="NEXC01000158">
    <property type="protein sequence ID" value="PSN81768.1"/>
    <property type="molecule type" value="Genomic_DNA"/>
</dbReference>
<evidence type="ECO:0000256" key="1">
    <source>
        <dbReference type="SAM" id="Phobius"/>
    </source>
</evidence>
<evidence type="ECO:0008006" key="4">
    <source>
        <dbReference type="Google" id="ProtNLM"/>
    </source>
</evidence>
<feature type="transmembrane region" description="Helical" evidence="1">
    <location>
        <begin position="162"/>
        <end position="181"/>
    </location>
</feature>
<reference evidence="2 3" key="1">
    <citation type="submission" date="2017-04" db="EMBL/GenBank/DDBJ databases">
        <title>Novel microbial lineages endemic to geothermal iron-oxide mats fill important gaps in the evolutionary history of Archaea.</title>
        <authorList>
            <person name="Jay Z.J."/>
            <person name="Beam J.P."/>
            <person name="Dlakic M."/>
            <person name="Rusch D.B."/>
            <person name="Kozubal M.A."/>
            <person name="Inskeep W.P."/>
        </authorList>
    </citation>
    <scope>NUCLEOTIDE SEQUENCE [LARGE SCALE GENOMIC DNA]</scope>
    <source>
        <strain evidence="2">OSP_D</strain>
    </source>
</reference>
<proteinExistence type="predicted"/>
<gene>
    <name evidence="2" type="ORF">B9Q01_10250</name>
</gene>
<evidence type="ECO:0000313" key="3">
    <source>
        <dbReference type="Proteomes" id="UP000240880"/>
    </source>
</evidence>
<dbReference type="Proteomes" id="UP000240880">
    <property type="component" value="Unassembled WGS sequence"/>
</dbReference>
<sequence length="219" mass="23927">MKSYPDTITKIALSINALACVKFMRFPLNARVIATVFALLCVEYIVFWFVSNSHLPISVVSVAPNILNKQTVAPPPSTDIPSSITTAGTIGQIKTVIANSTLLGYAFKIFENNFVIALIESIPIFGFGYSLYIQVKLGVVTNFASRELNPLIVTGALASHTFFWLEELGFAFGCAAGFILLERTSVQLRVARFLVLLLFSAAFLFASAILEVGFILRYG</sequence>
<comment type="caution">
    <text evidence="2">The sequence shown here is derived from an EMBL/GenBank/DDBJ whole genome shotgun (WGS) entry which is preliminary data.</text>
</comment>
<keyword evidence="1" id="KW-0472">Membrane</keyword>
<feature type="transmembrane region" description="Helical" evidence="1">
    <location>
        <begin position="32"/>
        <end position="50"/>
    </location>
</feature>
<protein>
    <recommendedName>
        <fullName evidence="4">Stage II sporulation protein M</fullName>
    </recommendedName>
</protein>
<evidence type="ECO:0000313" key="2">
    <source>
        <dbReference type="EMBL" id="PSN81768.1"/>
    </source>
</evidence>
<keyword evidence="1" id="KW-0812">Transmembrane</keyword>
<dbReference type="AlphaFoldDB" id="A0A2R6A614"/>
<accession>A0A2R6A614</accession>
<feature type="transmembrane region" description="Helical" evidence="1">
    <location>
        <begin position="193"/>
        <end position="216"/>
    </location>
</feature>
<name>A0A2R6A614_9ARCH</name>